<name>A0A9N9ULA0_9HYPO</name>
<dbReference type="AlphaFoldDB" id="A0A9N9ULA0"/>
<dbReference type="OrthoDB" id="5340558at2759"/>
<evidence type="ECO:0000256" key="1">
    <source>
        <dbReference type="SAM" id="MobiDB-lite"/>
    </source>
</evidence>
<comment type="caution">
    <text evidence="2">The sequence shown here is derived from an EMBL/GenBank/DDBJ whole genome shotgun (WGS) entry which is preliminary data.</text>
</comment>
<protein>
    <submittedName>
        <fullName evidence="2">Uncharacterized protein</fullName>
    </submittedName>
</protein>
<accession>A0A9N9ULA0</accession>
<proteinExistence type="predicted"/>
<dbReference type="Proteomes" id="UP000754883">
    <property type="component" value="Unassembled WGS sequence"/>
</dbReference>
<keyword evidence="3" id="KW-1185">Reference proteome</keyword>
<sequence>MSPPSDVAMGPPPDTCMIDRIPDEILIHILRDLLTGDVAIGDTNPEQALPAEDNVENAPLWLEHCVDIPRFHMTKKVPGWEYLPDLILEELMTKPDGQDAIDERSETTPCPPPARPSQVKHINDWLIVNSTCRRFRRLGKPVFFAEKRIMVSANLGERLQQGLSFLDYPPEKRAAEYVRHREFAIEDLAARRVRREVRRRQDPSEATYTRSPSKPDINFGPTKLLGLSVEDQALVLAQTQDIILLGTRLTTPSMLVGLPKFLSAFPRLRSCWLMLGYESEAESGTFKIHRADKENGDHVCGIAAQMRDLLLDIGLSPSLELAFAVSDSYLWDAQEHYLTNETFSLLRVKKQMMRRTKKLDPIPDTA</sequence>
<evidence type="ECO:0000313" key="3">
    <source>
        <dbReference type="Proteomes" id="UP000754883"/>
    </source>
</evidence>
<reference evidence="2 3" key="2">
    <citation type="submission" date="2021-10" db="EMBL/GenBank/DDBJ databases">
        <authorList>
            <person name="Piombo E."/>
        </authorList>
    </citation>
    <scope>NUCLEOTIDE SEQUENCE [LARGE SCALE GENOMIC DNA]</scope>
</reference>
<dbReference type="EMBL" id="CABFNO020001476">
    <property type="protein sequence ID" value="CAG9991036.1"/>
    <property type="molecule type" value="Genomic_DNA"/>
</dbReference>
<organism evidence="2 3">
    <name type="scientific">Clonostachys byssicola</name>
    <dbReference type="NCBI Taxonomy" id="160290"/>
    <lineage>
        <taxon>Eukaryota</taxon>
        <taxon>Fungi</taxon>
        <taxon>Dikarya</taxon>
        <taxon>Ascomycota</taxon>
        <taxon>Pezizomycotina</taxon>
        <taxon>Sordariomycetes</taxon>
        <taxon>Hypocreomycetidae</taxon>
        <taxon>Hypocreales</taxon>
        <taxon>Bionectriaceae</taxon>
        <taxon>Clonostachys</taxon>
    </lineage>
</organism>
<reference evidence="3" key="1">
    <citation type="submission" date="2019-06" db="EMBL/GenBank/DDBJ databases">
        <authorList>
            <person name="Broberg M."/>
        </authorList>
    </citation>
    <scope>NUCLEOTIDE SEQUENCE [LARGE SCALE GENOMIC DNA]</scope>
</reference>
<feature type="region of interest" description="Disordered" evidence="1">
    <location>
        <begin position="198"/>
        <end position="217"/>
    </location>
</feature>
<gene>
    <name evidence="2" type="ORF">CBYS24578_00007264</name>
</gene>
<evidence type="ECO:0000313" key="2">
    <source>
        <dbReference type="EMBL" id="CAG9991036.1"/>
    </source>
</evidence>